<keyword evidence="3 7" id="KW-0805">Transcription regulation</keyword>
<dbReference type="Pfam" id="PF13977">
    <property type="entry name" value="TetR_C_6"/>
    <property type="match status" value="1"/>
</dbReference>
<keyword evidence="11" id="KW-1185">Reference proteome</keyword>
<feature type="DNA-binding region" description="H-T-H motif" evidence="7 8">
    <location>
        <begin position="31"/>
        <end position="50"/>
    </location>
</feature>
<evidence type="ECO:0000256" key="2">
    <source>
        <dbReference type="ARBA" id="ARBA00022491"/>
    </source>
</evidence>
<dbReference type="InterPro" id="IPR050109">
    <property type="entry name" value="HTH-type_TetR-like_transc_reg"/>
</dbReference>
<organism evidence="10 11">
    <name type="scientific">Aquibaculum arenosum</name>
    <dbReference type="NCBI Taxonomy" id="3032591"/>
    <lineage>
        <taxon>Bacteria</taxon>
        <taxon>Pseudomonadati</taxon>
        <taxon>Pseudomonadota</taxon>
        <taxon>Alphaproteobacteria</taxon>
        <taxon>Rhodospirillales</taxon>
        <taxon>Rhodovibrionaceae</taxon>
        <taxon>Aquibaculum</taxon>
    </lineage>
</organism>
<evidence type="ECO:0000259" key="9">
    <source>
        <dbReference type="PROSITE" id="PS50977"/>
    </source>
</evidence>
<dbReference type="PANTHER" id="PTHR30055">
    <property type="entry name" value="HTH-TYPE TRANSCRIPTIONAL REGULATOR RUTR"/>
    <property type="match status" value="1"/>
</dbReference>
<dbReference type="InterPro" id="IPR017757">
    <property type="entry name" value="Tscrpt_rep_BetI"/>
</dbReference>
<keyword evidence="4 7" id="KW-0238">DNA-binding</keyword>
<evidence type="ECO:0000313" key="11">
    <source>
        <dbReference type="Proteomes" id="UP001215503"/>
    </source>
</evidence>
<keyword evidence="5 7" id="KW-0804">Transcription</keyword>
<dbReference type="PROSITE" id="PS50977">
    <property type="entry name" value="HTH_TETR_2"/>
    <property type="match status" value="1"/>
</dbReference>
<dbReference type="InterPro" id="IPR009057">
    <property type="entry name" value="Homeodomain-like_sf"/>
</dbReference>
<evidence type="ECO:0000313" key="10">
    <source>
        <dbReference type="EMBL" id="MDF2094848.1"/>
    </source>
</evidence>
<dbReference type="SUPFAM" id="SSF46689">
    <property type="entry name" value="Homeodomain-like"/>
    <property type="match status" value="1"/>
</dbReference>
<evidence type="ECO:0000256" key="1">
    <source>
        <dbReference type="ARBA" id="ARBA00004719"/>
    </source>
</evidence>
<evidence type="ECO:0000256" key="6">
    <source>
        <dbReference type="ARBA" id="ARBA00024936"/>
    </source>
</evidence>
<dbReference type="InterPro" id="IPR039538">
    <property type="entry name" value="BetI_C"/>
</dbReference>
<evidence type="ECO:0000256" key="7">
    <source>
        <dbReference type="HAMAP-Rule" id="MF_00768"/>
    </source>
</evidence>
<dbReference type="EMBL" id="JARHUD010000001">
    <property type="protein sequence ID" value="MDF2094848.1"/>
    <property type="molecule type" value="Genomic_DNA"/>
</dbReference>
<dbReference type="Gene3D" id="1.10.357.10">
    <property type="entry name" value="Tetracycline Repressor, domain 2"/>
    <property type="match status" value="1"/>
</dbReference>
<keyword evidence="2 7" id="KW-0678">Repressor</keyword>
<dbReference type="NCBIfam" id="TIGR03384">
    <property type="entry name" value="betaine_BetI"/>
    <property type="match status" value="1"/>
</dbReference>
<comment type="pathway">
    <text evidence="1 7">Amine and polyamine biosynthesis; betaine biosynthesis via choline pathway [regulation].</text>
</comment>
<comment type="caution">
    <text evidence="10">The sequence shown here is derived from an EMBL/GenBank/DDBJ whole genome shotgun (WGS) entry which is preliminary data.</text>
</comment>
<proteinExistence type="inferred from homology"/>
<dbReference type="InterPro" id="IPR036271">
    <property type="entry name" value="Tet_transcr_reg_TetR-rel_C_sf"/>
</dbReference>
<name>A0ABT5YJ38_9PROT</name>
<dbReference type="HAMAP" id="MF_00768">
    <property type="entry name" value="HTH_type_BetI"/>
    <property type="match status" value="1"/>
</dbReference>
<dbReference type="InterPro" id="IPR001647">
    <property type="entry name" value="HTH_TetR"/>
</dbReference>
<reference evidence="10 11" key="1">
    <citation type="submission" date="2023-03" db="EMBL/GenBank/DDBJ databases">
        <title>Fodinicurvata sp. CAU 1616 isolated from sea sendiment.</title>
        <authorList>
            <person name="Kim W."/>
        </authorList>
    </citation>
    <scope>NUCLEOTIDE SEQUENCE [LARGE SCALE GENOMIC DNA]</scope>
    <source>
        <strain evidence="10 11">CAU 1616</strain>
    </source>
</reference>
<sequence>MPKVGVEELRRRQLIAATIESIHDVGFAATTLQSISRRAGVSSGLVAHYFRDKNGLLEATLRSLASDLSASIVTKLRHARTPRARLEAVISGLLAPEQFEPRIARVWLAFWGQLTHSPGLKRVQHVYEQRLLSNLRYALRSLLPGEEAERQAIALAAMIDGLWLRAALSRDTPQAEQSQRLCIEFVDTLLRRERLPCPAA</sequence>
<dbReference type="Pfam" id="PF00440">
    <property type="entry name" value="TetR_N"/>
    <property type="match status" value="1"/>
</dbReference>
<dbReference type="RefSeq" id="WP_275819698.1">
    <property type="nucleotide sequence ID" value="NZ_JARHUD010000001.1"/>
</dbReference>
<feature type="domain" description="HTH tetR-type" evidence="9">
    <location>
        <begin position="8"/>
        <end position="68"/>
    </location>
</feature>
<dbReference type="Proteomes" id="UP001215503">
    <property type="component" value="Unassembled WGS sequence"/>
</dbReference>
<dbReference type="PANTHER" id="PTHR30055:SF234">
    <property type="entry name" value="HTH-TYPE TRANSCRIPTIONAL REGULATOR BETI"/>
    <property type="match status" value="1"/>
</dbReference>
<comment type="function">
    <text evidence="6">Repressor involved in the biosynthesis of the osmoprotectant glycine betaine. It represses transcription of the choline transporter BetT and the genes of BetAB involved in the synthesis of glycine betaine.</text>
</comment>
<comment type="function">
    <text evidence="7">Repressor involved in choline regulation of the bet genes.</text>
</comment>
<dbReference type="SUPFAM" id="SSF48498">
    <property type="entry name" value="Tetracyclin repressor-like, C-terminal domain"/>
    <property type="match status" value="1"/>
</dbReference>
<evidence type="ECO:0000256" key="3">
    <source>
        <dbReference type="ARBA" id="ARBA00023015"/>
    </source>
</evidence>
<accession>A0ABT5YJ38</accession>
<evidence type="ECO:0000256" key="4">
    <source>
        <dbReference type="ARBA" id="ARBA00023125"/>
    </source>
</evidence>
<gene>
    <name evidence="7 10" type="primary">betI</name>
    <name evidence="10" type="ORF">P2G67_02520</name>
</gene>
<evidence type="ECO:0000256" key="5">
    <source>
        <dbReference type="ARBA" id="ARBA00023163"/>
    </source>
</evidence>
<dbReference type="NCBIfam" id="NF001978">
    <property type="entry name" value="PRK00767.1"/>
    <property type="match status" value="1"/>
</dbReference>
<evidence type="ECO:0000256" key="8">
    <source>
        <dbReference type="PROSITE-ProRule" id="PRU00335"/>
    </source>
</evidence>
<protein>
    <recommendedName>
        <fullName evidence="7">HTH-type transcriptional regulator BetI</fullName>
    </recommendedName>
</protein>